<name>A0AAD8T2Y9_LOLMU</name>
<keyword evidence="1" id="KW-0863">Zinc-finger</keyword>
<dbReference type="EMBL" id="JAUUTY010000003">
    <property type="protein sequence ID" value="KAK1668644.1"/>
    <property type="molecule type" value="Genomic_DNA"/>
</dbReference>
<dbReference type="SMART" id="SM00343">
    <property type="entry name" value="ZnF_C2HC"/>
    <property type="match status" value="2"/>
</dbReference>
<sequence>MRDSEAQRRREEEGRARERRGRDPRRPHPPPPQNLQGRDLGRAVPRPQGPTHGERVNLGRASTERGAPTTGETAHIVCYHCGKTGHIQAKCKDEPYCVKCNKVGHLSTMCASLSKAMEPFWAGYGVEGRGFTCCDVPDEELLPPAPNAALVILEGGDLSAEQMEEELKDLVDEEWEWRVIRLKLLPPLISLFGLLPRSTVVPPAPLAASTPLAPGAPPPPLRPNPPPPPHLRPKPPSCLPLPRFNRLAPPPPSPALMPLAKKLPPGKVEIFPSKTSPSCRLC</sequence>
<reference evidence="4" key="1">
    <citation type="submission" date="2023-07" db="EMBL/GenBank/DDBJ databases">
        <title>A chromosome-level genome assembly of Lolium multiflorum.</title>
        <authorList>
            <person name="Chen Y."/>
            <person name="Copetti D."/>
            <person name="Kolliker R."/>
            <person name="Studer B."/>
        </authorList>
    </citation>
    <scope>NUCLEOTIDE SEQUENCE</scope>
    <source>
        <strain evidence="4">02402/16</strain>
        <tissue evidence="4">Leaf</tissue>
    </source>
</reference>
<dbReference type="Proteomes" id="UP001231189">
    <property type="component" value="Unassembled WGS sequence"/>
</dbReference>
<keyword evidence="1" id="KW-0862">Zinc</keyword>
<dbReference type="PROSITE" id="PS50158">
    <property type="entry name" value="ZF_CCHC"/>
    <property type="match status" value="1"/>
</dbReference>
<feature type="region of interest" description="Disordered" evidence="2">
    <location>
        <begin position="1"/>
        <end position="69"/>
    </location>
</feature>
<dbReference type="GO" id="GO:0003676">
    <property type="term" value="F:nucleic acid binding"/>
    <property type="evidence" value="ECO:0007669"/>
    <property type="project" value="InterPro"/>
</dbReference>
<evidence type="ECO:0000313" key="5">
    <source>
        <dbReference type="Proteomes" id="UP001231189"/>
    </source>
</evidence>
<dbReference type="InterPro" id="IPR001878">
    <property type="entry name" value="Znf_CCHC"/>
</dbReference>
<proteinExistence type="predicted"/>
<comment type="caution">
    <text evidence="4">The sequence shown here is derived from an EMBL/GenBank/DDBJ whole genome shotgun (WGS) entry which is preliminary data.</text>
</comment>
<feature type="compositionally biased region" description="Pro residues" evidence="2">
    <location>
        <begin position="214"/>
        <end position="239"/>
    </location>
</feature>
<protein>
    <recommendedName>
        <fullName evidence="3">CCHC-type domain-containing protein</fullName>
    </recommendedName>
</protein>
<dbReference type="Pfam" id="PF00098">
    <property type="entry name" value="zf-CCHC"/>
    <property type="match status" value="1"/>
</dbReference>
<dbReference type="SUPFAM" id="SSF57756">
    <property type="entry name" value="Retrovirus zinc finger-like domains"/>
    <property type="match status" value="1"/>
</dbReference>
<evidence type="ECO:0000259" key="3">
    <source>
        <dbReference type="PROSITE" id="PS50158"/>
    </source>
</evidence>
<dbReference type="PANTHER" id="PTHR33170">
    <property type="entry name" value="DUF4283 DOMAIN-CONTAINING PROTEIN-RELATED"/>
    <property type="match status" value="1"/>
</dbReference>
<dbReference type="GO" id="GO:0008270">
    <property type="term" value="F:zinc ion binding"/>
    <property type="evidence" value="ECO:0007669"/>
    <property type="project" value="UniProtKB-KW"/>
</dbReference>
<dbReference type="InterPro" id="IPR036875">
    <property type="entry name" value="Znf_CCHC_sf"/>
</dbReference>
<evidence type="ECO:0000313" key="4">
    <source>
        <dbReference type="EMBL" id="KAK1668644.1"/>
    </source>
</evidence>
<gene>
    <name evidence="4" type="ORF">QYE76_056803</name>
</gene>
<feature type="region of interest" description="Disordered" evidence="2">
    <location>
        <begin position="210"/>
        <end position="260"/>
    </location>
</feature>
<feature type="domain" description="CCHC-type" evidence="3">
    <location>
        <begin position="78"/>
        <end position="93"/>
    </location>
</feature>
<dbReference type="Gene3D" id="4.10.60.10">
    <property type="entry name" value="Zinc finger, CCHC-type"/>
    <property type="match status" value="1"/>
</dbReference>
<evidence type="ECO:0000256" key="2">
    <source>
        <dbReference type="SAM" id="MobiDB-lite"/>
    </source>
</evidence>
<accession>A0AAD8T2Y9</accession>
<keyword evidence="1" id="KW-0479">Metal-binding</keyword>
<organism evidence="4 5">
    <name type="scientific">Lolium multiflorum</name>
    <name type="common">Italian ryegrass</name>
    <name type="synonym">Lolium perenne subsp. multiflorum</name>
    <dbReference type="NCBI Taxonomy" id="4521"/>
    <lineage>
        <taxon>Eukaryota</taxon>
        <taxon>Viridiplantae</taxon>
        <taxon>Streptophyta</taxon>
        <taxon>Embryophyta</taxon>
        <taxon>Tracheophyta</taxon>
        <taxon>Spermatophyta</taxon>
        <taxon>Magnoliopsida</taxon>
        <taxon>Liliopsida</taxon>
        <taxon>Poales</taxon>
        <taxon>Poaceae</taxon>
        <taxon>BOP clade</taxon>
        <taxon>Pooideae</taxon>
        <taxon>Poodae</taxon>
        <taxon>Poeae</taxon>
        <taxon>Poeae Chloroplast Group 2 (Poeae type)</taxon>
        <taxon>Loliodinae</taxon>
        <taxon>Loliinae</taxon>
        <taxon>Lolium</taxon>
    </lineage>
</organism>
<dbReference type="AlphaFoldDB" id="A0AAD8T2Y9"/>
<evidence type="ECO:0000256" key="1">
    <source>
        <dbReference type="PROSITE-ProRule" id="PRU00047"/>
    </source>
</evidence>
<keyword evidence="5" id="KW-1185">Reference proteome</keyword>
<feature type="compositionally biased region" description="Basic and acidic residues" evidence="2">
    <location>
        <begin position="1"/>
        <end position="26"/>
    </location>
</feature>